<reference evidence="2" key="1">
    <citation type="submission" date="2022-10" db="EMBL/GenBank/DDBJ databases">
        <title>Genome assembly of Pristionchus species.</title>
        <authorList>
            <person name="Yoshida K."/>
            <person name="Sommer R.J."/>
        </authorList>
    </citation>
    <scope>NUCLEOTIDE SEQUENCE [LARGE SCALE GENOMIC DNA]</scope>
    <source>
        <strain evidence="2">RS5460</strain>
    </source>
</reference>
<keyword evidence="2" id="KW-1185">Reference proteome</keyword>
<accession>A0AAN4ZJ20</accession>
<feature type="non-terminal residue" evidence="1">
    <location>
        <position position="1"/>
    </location>
</feature>
<comment type="caution">
    <text evidence="1">The sequence shown here is derived from an EMBL/GenBank/DDBJ whole genome shotgun (WGS) entry which is preliminary data.</text>
</comment>
<sequence length="224" mass="26029">GLINWDRPATFSPPTYAMKIKLGRIYLLITKSDRVRYVGFTTRPDRQFAHLLAAKNRCPKESQKKINGINYDWDDGEIYGFVLLEWKAELEARIDEIVLTNYYGGEELLNTVPGDPSPYFKSFEDAYAYGCELSKQVISKYNASIHSMQWYGRDDVGGPLWRKEIDECERMWEEDMKIASMKMNKKNLSRVKSTSGWYRTAEGEFSCERRFPTGVPRSATQIDR</sequence>
<evidence type="ECO:0000313" key="1">
    <source>
        <dbReference type="EMBL" id="GMR41731.1"/>
    </source>
</evidence>
<dbReference type="Proteomes" id="UP001328107">
    <property type="component" value="Unassembled WGS sequence"/>
</dbReference>
<proteinExistence type="predicted"/>
<dbReference type="EMBL" id="BTRK01000003">
    <property type="protein sequence ID" value="GMR41731.1"/>
    <property type="molecule type" value="Genomic_DNA"/>
</dbReference>
<dbReference type="AlphaFoldDB" id="A0AAN4ZJ20"/>
<organism evidence="1 2">
    <name type="scientific">Pristionchus mayeri</name>
    <dbReference type="NCBI Taxonomy" id="1317129"/>
    <lineage>
        <taxon>Eukaryota</taxon>
        <taxon>Metazoa</taxon>
        <taxon>Ecdysozoa</taxon>
        <taxon>Nematoda</taxon>
        <taxon>Chromadorea</taxon>
        <taxon>Rhabditida</taxon>
        <taxon>Rhabditina</taxon>
        <taxon>Diplogasteromorpha</taxon>
        <taxon>Diplogasteroidea</taxon>
        <taxon>Neodiplogasteridae</taxon>
        <taxon>Pristionchus</taxon>
    </lineage>
</organism>
<gene>
    <name evidence="1" type="ORF">PMAYCL1PPCAC_11926</name>
</gene>
<evidence type="ECO:0000313" key="2">
    <source>
        <dbReference type="Proteomes" id="UP001328107"/>
    </source>
</evidence>
<evidence type="ECO:0008006" key="3">
    <source>
        <dbReference type="Google" id="ProtNLM"/>
    </source>
</evidence>
<protein>
    <recommendedName>
        <fullName evidence="3">GIY-YIG domain-containing protein</fullName>
    </recommendedName>
</protein>
<name>A0AAN4ZJ20_9BILA</name>